<comment type="caution">
    <text evidence="4">The sequence shown here is derived from an EMBL/GenBank/DDBJ whole genome shotgun (WGS) entry which is preliminary data.</text>
</comment>
<dbReference type="Pfam" id="PF02458">
    <property type="entry name" value="Transferase"/>
    <property type="match status" value="1"/>
</dbReference>
<keyword evidence="3" id="KW-0012">Acyltransferase</keyword>
<comment type="similarity">
    <text evidence="1">Belongs to the plant acyltransferase family.</text>
</comment>
<reference evidence="4 5" key="1">
    <citation type="journal article" date="2021" name="Comput. Struct. Biotechnol. J.">
        <title>De novo genome assembly of the potent medicinal plant Rehmannia glutinosa using nanopore technology.</title>
        <authorList>
            <person name="Ma L."/>
            <person name="Dong C."/>
            <person name="Song C."/>
            <person name="Wang X."/>
            <person name="Zheng X."/>
            <person name="Niu Y."/>
            <person name="Chen S."/>
            <person name="Feng W."/>
        </authorList>
    </citation>
    <scope>NUCLEOTIDE SEQUENCE [LARGE SCALE GENOMIC DNA]</scope>
    <source>
        <strain evidence="4">DH-2019</strain>
    </source>
</reference>
<dbReference type="EMBL" id="JABTTQ020000011">
    <property type="protein sequence ID" value="KAK6146340.1"/>
    <property type="molecule type" value="Genomic_DNA"/>
</dbReference>
<evidence type="ECO:0000313" key="5">
    <source>
        <dbReference type="Proteomes" id="UP001318860"/>
    </source>
</evidence>
<dbReference type="InterPro" id="IPR023213">
    <property type="entry name" value="CAT-like_dom_sf"/>
</dbReference>
<evidence type="ECO:0000256" key="1">
    <source>
        <dbReference type="ARBA" id="ARBA00009861"/>
    </source>
</evidence>
<dbReference type="PANTHER" id="PTHR31623:SF70">
    <property type="entry name" value="TRANSFERASE, CHLORAMPHENICOL ACETYLTRANSFERASE-LIKE DOMAIN PROTEIN"/>
    <property type="match status" value="1"/>
</dbReference>
<sequence>MKKDHFVDCNDEGAEFVEAQVVDDVELMDLIAKIKSEQLNDHLLSRQSYEVDEATDPLLSIQITEFKCGGRVISITVSHRIADASSIGTFIAVWSSINNANNSVITISPTFNSHLLFPGKNMGYDFEPPRTRDPTTVVKHLLFNKEAITSLRSKLRPKNFSRVRLVSALISKALIGVDRLKHGKLRSCFIAQAVNMRERTFPPLPNFSIGNLDLVYLISDAINKTVNDCAKILSLGEDGHNIIIDPVANLVERSMSGEINVLWFSDWSKIGFYEADFGWGKPFWAGIGTMPGQNLTVLMNDQEGDGIEAWVHLNHNDLIYFEQDDDLKMFTVKPNNPSADDILLNANLTFASSTRNHTSSSAVPWVRTHEGLREFLMGESIRGGEFVEKFIHTILVFEISTVVVLEARKISNHFLYL</sequence>
<evidence type="ECO:0000256" key="2">
    <source>
        <dbReference type="ARBA" id="ARBA00022679"/>
    </source>
</evidence>
<organism evidence="4 5">
    <name type="scientific">Rehmannia glutinosa</name>
    <name type="common">Chinese foxglove</name>
    <dbReference type="NCBI Taxonomy" id="99300"/>
    <lineage>
        <taxon>Eukaryota</taxon>
        <taxon>Viridiplantae</taxon>
        <taxon>Streptophyta</taxon>
        <taxon>Embryophyta</taxon>
        <taxon>Tracheophyta</taxon>
        <taxon>Spermatophyta</taxon>
        <taxon>Magnoliopsida</taxon>
        <taxon>eudicotyledons</taxon>
        <taxon>Gunneridae</taxon>
        <taxon>Pentapetalae</taxon>
        <taxon>asterids</taxon>
        <taxon>lamiids</taxon>
        <taxon>Lamiales</taxon>
        <taxon>Orobanchaceae</taxon>
        <taxon>Rehmannieae</taxon>
        <taxon>Rehmannia</taxon>
    </lineage>
</organism>
<protein>
    <submittedName>
        <fullName evidence="4">Uncharacterized protein</fullName>
    </submittedName>
</protein>
<dbReference type="PANTHER" id="PTHR31623">
    <property type="entry name" value="F21J9.9"/>
    <property type="match status" value="1"/>
</dbReference>
<gene>
    <name evidence="4" type="ORF">DH2020_020209</name>
</gene>
<evidence type="ECO:0000313" key="4">
    <source>
        <dbReference type="EMBL" id="KAK6146340.1"/>
    </source>
</evidence>
<accession>A0ABR0WK96</accession>
<dbReference type="Proteomes" id="UP001318860">
    <property type="component" value="Unassembled WGS sequence"/>
</dbReference>
<evidence type="ECO:0000256" key="3">
    <source>
        <dbReference type="ARBA" id="ARBA00023315"/>
    </source>
</evidence>
<name>A0ABR0WK96_REHGL</name>
<keyword evidence="5" id="KW-1185">Reference proteome</keyword>
<proteinExistence type="inferred from homology"/>
<dbReference type="Gene3D" id="3.30.559.10">
    <property type="entry name" value="Chloramphenicol acetyltransferase-like domain"/>
    <property type="match status" value="2"/>
</dbReference>
<keyword evidence="2" id="KW-0808">Transferase</keyword>